<dbReference type="InterPro" id="IPR003660">
    <property type="entry name" value="HAMP_dom"/>
</dbReference>
<organism evidence="15 16">
    <name type="scientific">Noviherbaspirillum autotrophicum</name>
    <dbReference type="NCBI Taxonomy" id="709839"/>
    <lineage>
        <taxon>Bacteria</taxon>
        <taxon>Pseudomonadati</taxon>
        <taxon>Pseudomonadota</taxon>
        <taxon>Betaproteobacteria</taxon>
        <taxon>Burkholderiales</taxon>
        <taxon>Oxalobacteraceae</taxon>
        <taxon>Noviherbaspirillum</taxon>
    </lineage>
</organism>
<keyword evidence="16" id="KW-1185">Reference proteome</keyword>
<gene>
    <name evidence="15" type="ORF">TSA66_24485</name>
</gene>
<reference evidence="15 16" key="1">
    <citation type="submission" date="2014-12" db="EMBL/GenBank/DDBJ databases">
        <title>Denitrispirillum autotrophicum gen. nov., sp. nov., Denitrifying, Facultatively Autotrophic Bacteria Isolated from Rice Paddy Soil.</title>
        <authorList>
            <person name="Ishii S."/>
            <person name="Ashida N."/>
            <person name="Ohno H."/>
            <person name="Otsuka S."/>
            <person name="Yokota A."/>
            <person name="Senoo K."/>
        </authorList>
    </citation>
    <scope>NUCLEOTIDE SEQUENCE [LARGE SCALE GENOMIC DNA]</scope>
    <source>
        <strain evidence="15 16">TSA66</strain>
    </source>
</reference>
<dbReference type="InterPro" id="IPR004089">
    <property type="entry name" value="MCPsignal_dom"/>
</dbReference>
<dbReference type="RefSeq" id="WP_040041901.1">
    <property type="nucleotide sequence ID" value="NZ_JWJG01000028.1"/>
</dbReference>
<proteinExistence type="inferred from homology"/>
<comment type="caution">
    <text evidence="15">The sequence shown here is derived from an EMBL/GenBank/DDBJ whole genome shotgun (WGS) entry which is preliminary data.</text>
</comment>
<feature type="domain" description="Methyl-accepting transducer" evidence="13">
    <location>
        <begin position="268"/>
        <end position="497"/>
    </location>
</feature>
<keyword evidence="4" id="KW-0145">Chemotaxis</keyword>
<keyword evidence="5" id="KW-0997">Cell inner membrane</keyword>
<evidence type="ECO:0000256" key="10">
    <source>
        <dbReference type="ARBA" id="ARBA00029447"/>
    </source>
</evidence>
<keyword evidence="3" id="KW-0488">Methylation</keyword>
<comment type="similarity">
    <text evidence="10">Belongs to the methyl-accepting chemotaxis (MCP) protein family.</text>
</comment>
<dbReference type="PROSITE" id="PS50885">
    <property type="entry name" value="HAMP"/>
    <property type="match status" value="1"/>
</dbReference>
<dbReference type="PRINTS" id="PR00260">
    <property type="entry name" value="CHEMTRNSDUCR"/>
</dbReference>
<name>A0A0C1YRH6_9BURK</name>
<keyword evidence="6 12" id="KW-0812">Transmembrane</keyword>
<feature type="transmembrane region" description="Helical" evidence="12">
    <location>
        <begin position="12"/>
        <end position="32"/>
    </location>
</feature>
<keyword evidence="7 12" id="KW-1133">Transmembrane helix</keyword>
<dbReference type="PANTHER" id="PTHR43531">
    <property type="entry name" value="PROTEIN ICFG"/>
    <property type="match status" value="1"/>
</dbReference>
<dbReference type="EMBL" id="JWJG01000028">
    <property type="protein sequence ID" value="KIF83272.1"/>
    <property type="molecule type" value="Genomic_DNA"/>
</dbReference>
<evidence type="ECO:0000256" key="11">
    <source>
        <dbReference type="PROSITE-ProRule" id="PRU00284"/>
    </source>
</evidence>
<evidence type="ECO:0000259" key="14">
    <source>
        <dbReference type="PROSITE" id="PS50885"/>
    </source>
</evidence>
<dbReference type="STRING" id="709839.TSA66_24485"/>
<evidence type="ECO:0000256" key="6">
    <source>
        <dbReference type="ARBA" id="ARBA00022692"/>
    </source>
</evidence>
<evidence type="ECO:0000256" key="9">
    <source>
        <dbReference type="ARBA" id="ARBA00023224"/>
    </source>
</evidence>
<dbReference type="InterPro" id="IPR004090">
    <property type="entry name" value="Chemotax_Me-accpt_rcpt"/>
</dbReference>
<evidence type="ECO:0000256" key="7">
    <source>
        <dbReference type="ARBA" id="ARBA00022989"/>
    </source>
</evidence>
<feature type="domain" description="HAMP" evidence="14">
    <location>
        <begin position="211"/>
        <end position="263"/>
    </location>
</feature>
<dbReference type="InterPro" id="IPR035440">
    <property type="entry name" value="4HB_MCP_dom_sf"/>
</dbReference>
<dbReference type="GO" id="GO:0006935">
    <property type="term" value="P:chemotaxis"/>
    <property type="evidence" value="ECO:0007669"/>
    <property type="project" value="UniProtKB-KW"/>
</dbReference>
<evidence type="ECO:0000256" key="12">
    <source>
        <dbReference type="SAM" id="Phobius"/>
    </source>
</evidence>
<evidence type="ECO:0000256" key="2">
    <source>
        <dbReference type="ARBA" id="ARBA00022475"/>
    </source>
</evidence>
<evidence type="ECO:0000259" key="13">
    <source>
        <dbReference type="PROSITE" id="PS50111"/>
    </source>
</evidence>
<dbReference type="PANTHER" id="PTHR43531:SF14">
    <property type="entry name" value="METHYL-ACCEPTING CHEMOTAXIS PROTEIN I-RELATED"/>
    <property type="match status" value="1"/>
</dbReference>
<evidence type="ECO:0000313" key="16">
    <source>
        <dbReference type="Proteomes" id="UP000031572"/>
    </source>
</evidence>
<dbReference type="CDD" id="cd11386">
    <property type="entry name" value="MCP_signal"/>
    <property type="match status" value="1"/>
</dbReference>
<dbReference type="Pfam" id="PF00015">
    <property type="entry name" value="MCPsignal"/>
    <property type="match status" value="1"/>
</dbReference>
<comment type="subcellular location">
    <subcellularLocation>
        <location evidence="1">Cell inner membrane</location>
        <topology evidence="1">Multi-pass membrane protein</topology>
    </subcellularLocation>
</comment>
<keyword evidence="8 12" id="KW-0472">Membrane</keyword>
<dbReference type="Pfam" id="PF02203">
    <property type="entry name" value="TarH"/>
    <property type="match status" value="1"/>
</dbReference>
<dbReference type="CDD" id="cd06225">
    <property type="entry name" value="HAMP"/>
    <property type="match status" value="1"/>
</dbReference>
<evidence type="ECO:0000256" key="4">
    <source>
        <dbReference type="ARBA" id="ARBA00022500"/>
    </source>
</evidence>
<dbReference type="GO" id="GO:0004888">
    <property type="term" value="F:transmembrane signaling receptor activity"/>
    <property type="evidence" value="ECO:0007669"/>
    <property type="project" value="InterPro"/>
</dbReference>
<accession>A0A0C1YRH6</accession>
<evidence type="ECO:0000313" key="15">
    <source>
        <dbReference type="EMBL" id="KIF83272.1"/>
    </source>
</evidence>
<dbReference type="SMART" id="SM00304">
    <property type="entry name" value="HAMP"/>
    <property type="match status" value="1"/>
</dbReference>
<protein>
    <submittedName>
        <fullName evidence="15">Membrane protein</fullName>
    </submittedName>
</protein>
<dbReference type="Gene3D" id="1.10.287.950">
    <property type="entry name" value="Methyl-accepting chemotaxis protein"/>
    <property type="match status" value="1"/>
</dbReference>
<dbReference type="SUPFAM" id="SSF47170">
    <property type="entry name" value="Aspartate receptor, ligand-binding domain"/>
    <property type="match status" value="1"/>
</dbReference>
<sequence>MKGLSIKARLVGTMALMGIMLFIGGVMGIAGLQRTNTVLKEVYSNQMAAAMAIGNVQNRMLQARTTLDQAVMSMDTDDVKGMVKRAEDFHAQAEQEWQRYAALPSDSEEKKLSEEVTAKRAQYLRDGAQALIAAIGAGQRIDAERVMAEKVQPLFAAFSSRADELAALQMKVAAQGYRDSQSMFGIIRIAAVAGLLLGLLIVAVSAVLLVRAITGPLRAMLGHFDAIAAGDLTTPIRATSQDEMGQLMQGLGKMQKSLAETVLHVREGSTAIGLATGQIAEGNQNLSSRTEQQASNLEETASSMEELTATVKQNADNAQQANSLVQSAAEIAVKGGSVVAQVVDTMGAINASSRKIVDIIGVIDGIAFQTNILALNAAVEAARAGEQGRGFAVVATEVRTLAQRSAAAAKEIKALIDDSAGKVDTGSKLVDQAGATMHEVVTSVQRVADIMSEISAASLEQTSGIEQINLAIGQMDQVTQQNAALVEEAAATAELLREQSGMLAQAVSVFKVGSEPAMAALPSDRGSTALATVRPPLKTALPKPRAATKVLATAGDEWEQF</sequence>
<keyword evidence="2" id="KW-1003">Cell membrane</keyword>
<keyword evidence="9 11" id="KW-0807">Transducer</keyword>
<dbReference type="AlphaFoldDB" id="A0A0C1YRH6"/>
<dbReference type="PROSITE" id="PS50111">
    <property type="entry name" value="CHEMOTAXIS_TRANSDUC_2"/>
    <property type="match status" value="1"/>
</dbReference>
<dbReference type="FunFam" id="1.10.287.950:FF:000001">
    <property type="entry name" value="Methyl-accepting chemotaxis sensory transducer"/>
    <property type="match status" value="1"/>
</dbReference>
<dbReference type="InterPro" id="IPR051310">
    <property type="entry name" value="MCP_chemotaxis"/>
</dbReference>
<dbReference type="InterPro" id="IPR003122">
    <property type="entry name" value="Tar_rcpt_lig-bd"/>
</dbReference>
<dbReference type="Proteomes" id="UP000031572">
    <property type="component" value="Unassembled WGS sequence"/>
</dbReference>
<dbReference type="GO" id="GO:0007165">
    <property type="term" value="P:signal transduction"/>
    <property type="evidence" value="ECO:0007669"/>
    <property type="project" value="UniProtKB-KW"/>
</dbReference>
<dbReference type="Pfam" id="PF00672">
    <property type="entry name" value="HAMP"/>
    <property type="match status" value="1"/>
</dbReference>
<evidence type="ECO:0000256" key="5">
    <source>
        <dbReference type="ARBA" id="ARBA00022519"/>
    </source>
</evidence>
<evidence type="ECO:0000256" key="8">
    <source>
        <dbReference type="ARBA" id="ARBA00023136"/>
    </source>
</evidence>
<evidence type="ECO:0000256" key="1">
    <source>
        <dbReference type="ARBA" id="ARBA00004429"/>
    </source>
</evidence>
<dbReference type="SUPFAM" id="SSF58104">
    <property type="entry name" value="Methyl-accepting chemotaxis protein (MCP) signaling domain"/>
    <property type="match status" value="1"/>
</dbReference>
<dbReference type="Gene3D" id="1.20.120.30">
    <property type="entry name" value="Aspartate receptor, ligand-binding domain"/>
    <property type="match status" value="1"/>
</dbReference>
<dbReference type="GO" id="GO:0005886">
    <property type="term" value="C:plasma membrane"/>
    <property type="evidence" value="ECO:0007669"/>
    <property type="project" value="UniProtKB-SubCell"/>
</dbReference>
<evidence type="ECO:0000256" key="3">
    <source>
        <dbReference type="ARBA" id="ARBA00022481"/>
    </source>
</evidence>
<dbReference type="SMART" id="SM00283">
    <property type="entry name" value="MA"/>
    <property type="match status" value="1"/>
</dbReference>
<feature type="transmembrane region" description="Helical" evidence="12">
    <location>
        <begin position="186"/>
        <end position="210"/>
    </location>
</feature>